<dbReference type="EMBL" id="MIYU01000006">
    <property type="protein sequence ID" value="OIR19058.1"/>
    <property type="molecule type" value="Genomic_DNA"/>
</dbReference>
<keyword evidence="1" id="KW-0472">Membrane</keyword>
<feature type="transmembrane region" description="Helical" evidence="1">
    <location>
        <begin position="55"/>
        <end position="72"/>
    </location>
</feature>
<evidence type="ECO:0000313" key="2">
    <source>
        <dbReference type="EMBL" id="OIR19058.1"/>
    </source>
</evidence>
<sequence>MGVIGKQLNLDRKTEEIILVALSACFFLISLIAGYKENGIGGDLVIPMIGMEIHLISTPMWIIGGLLCIMCLQQRYHSIWTNGIWLLAAYFLTAMGTILFFVMYDFGYWWYLTAVVLLLLALSMLYWMILEVYTLRSRIVDAYPEEEERMEMGEWALLLPAFILITIISYYYYSKWFLNEEGWFTFGMATNGYLITQIIIFGIVNYIMYRPHEVFKKYIQETEYDRVETTNLLDKKNQCVKCNNIAEERRYDCPECGEMERSVFCNICEIHSISCYNCSNLILLGERCTECDVENEGITCIRCSFKGGIREWAVNNG</sequence>
<accession>A0A1J5TDN7</accession>
<name>A0A1J5TDN7_9ARCH</name>
<comment type="caution">
    <text evidence="2">The sequence shown here is derived from an EMBL/GenBank/DDBJ whole genome shotgun (WGS) entry which is preliminary data.</text>
</comment>
<organism evidence="2 3">
    <name type="scientific">Marine Group III euryarchaeote CG-Bathy1</name>
    <dbReference type="NCBI Taxonomy" id="1889001"/>
    <lineage>
        <taxon>Archaea</taxon>
        <taxon>Methanobacteriati</taxon>
        <taxon>Thermoplasmatota</taxon>
        <taxon>Thermoplasmata</taxon>
        <taxon>Candidatus Thermoprofundales</taxon>
    </lineage>
</organism>
<proteinExistence type="predicted"/>
<keyword evidence="1" id="KW-1133">Transmembrane helix</keyword>
<reference evidence="2 3" key="1">
    <citation type="submission" date="2016-08" db="EMBL/GenBank/DDBJ databases">
        <title>New Insights into Marine Group III Euryarchaeota, from dark to light.</title>
        <authorList>
            <person name="Haro-Moreno J.M."/>
            <person name="Rodriguez-Valera F."/>
            <person name="Lopez-Garcia P."/>
            <person name="Moreira D."/>
            <person name="Martin-Cuadrado A.B."/>
        </authorList>
    </citation>
    <scope>NUCLEOTIDE SEQUENCE [LARGE SCALE GENOMIC DNA]</scope>
    <source>
        <strain evidence="2">CG-Bathy1</strain>
    </source>
</reference>
<feature type="transmembrane region" description="Helical" evidence="1">
    <location>
        <begin position="17"/>
        <end position="35"/>
    </location>
</feature>
<evidence type="ECO:0000256" key="1">
    <source>
        <dbReference type="SAM" id="Phobius"/>
    </source>
</evidence>
<evidence type="ECO:0000313" key="3">
    <source>
        <dbReference type="Proteomes" id="UP000183815"/>
    </source>
</evidence>
<feature type="transmembrane region" description="Helical" evidence="1">
    <location>
        <begin position="84"/>
        <end position="102"/>
    </location>
</feature>
<feature type="transmembrane region" description="Helical" evidence="1">
    <location>
        <begin position="108"/>
        <end position="129"/>
    </location>
</feature>
<protein>
    <submittedName>
        <fullName evidence="2">Uncharacterized protein</fullName>
    </submittedName>
</protein>
<feature type="transmembrane region" description="Helical" evidence="1">
    <location>
        <begin position="155"/>
        <end position="173"/>
    </location>
</feature>
<dbReference type="AlphaFoldDB" id="A0A1J5TDN7"/>
<gene>
    <name evidence="2" type="ORF">BEU04_04415</name>
</gene>
<keyword evidence="1" id="KW-0812">Transmembrane</keyword>
<dbReference type="Proteomes" id="UP000183815">
    <property type="component" value="Unassembled WGS sequence"/>
</dbReference>
<feature type="transmembrane region" description="Helical" evidence="1">
    <location>
        <begin position="193"/>
        <end position="209"/>
    </location>
</feature>